<reference evidence="1 2" key="1">
    <citation type="submission" date="2018-03" db="EMBL/GenBank/DDBJ databases">
        <title>Characteristics and genome of n-alkane degrading marine bacteria Gordonia iterans isolated from crude oil contaminated in Tae-an, South Korea.</title>
        <authorList>
            <person name="Lee S.-S."/>
            <person name="Kim H."/>
        </authorList>
    </citation>
    <scope>NUCLEOTIDE SEQUENCE [LARGE SCALE GENOMIC DNA]</scope>
    <source>
        <strain evidence="1 2">Co17</strain>
    </source>
</reference>
<gene>
    <name evidence="1" type="ORF">C6V83_01940</name>
</gene>
<protein>
    <submittedName>
        <fullName evidence="1">Uncharacterized protein</fullName>
    </submittedName>
</protein>
<dbReference type="AlphaFoldDB" id="A0A2S0KC64"/>
<name>A0A2S0KC64_9ACTN</name>
<evidence type="ECO:0000313" key="1">
    <source>
        <dbReference type="EMBL" id="AVL99243.1"/>
    </source>
</evidence>
<dbReference type="Proteomes" id="UP000239814">
    <property type="component" value="Chromosome"/>
</dbReference>
<dbReference type="EMBL" id="CP027433">
    <property type="protein sequence ID" value="AVL99243.1"/>
    <property type="molecule type" value="Genomic_DNA"/>
</dbReference>
<dbReference type="RefSeq" id="WP_105940978.1">
    <property type="nucleotide sequence ID" value="NZ_CP027433.1"/>
</dbReference>
<dbReference type="Pfam" id="PF18979">
    <property type="entry name" value="DUF5715"/>
    <property type="match status" value="1"/>
</dbReference>
<dbReference type="InterPro" id="IPR043769">
    <property type="entry name" value="DUF5715"/>
</dbReference>
<evidence type="ECO:0000313" key="2">
    <source>
        <dbReference type="Proteomes" id="UP000239814"/>
    </source>
</evidence>
<accession>A0A2S0KC64</accession>
<organism evidence="1 2">
    <name type="scientific">Gordonia iterans</name>
    <dbReference type="NCBI Taxonomy" id="1004901"/>
    <lineage>
        <taxon>Bacteria</taxon>
        <taxon>Bacillati</taxon>
        <taxon>Actinomycetota</taxon>
        <taxon>Actinomycetes</taxon>
        <taxon>Mycobacteriales</taxon>
        <taxon>Gordoniaceae</taxon>
        <taxon>Gordonia</taxon>
    </lineage>
</organism>
<sequence>MRTEGGDLTQFRHAVDAIAETLDPWAPAPEVARALPGLIADQPAVEAVLSAHPNGYAAAVRGLCDEAAAFTPNSRSSARDLASLVRVLLLHLVDVMWWGDQPEHTDSSAVLDADDLVDLDGLRDRGRLRFRYRHQATTARARVVRGVQRRLPFPSGPPGAGLRYPRARPEIIALLNLIADEYSTERGGAGIGGLREGIWVNSAARSVAHQEHLRELGYSAMRPSSHCSGYAVDIAVEWLRPSGGDEVLKQILIEWQQRGEINVIDEGPAWHVCPAPDSMARLRALYDLQMKDEPCAESH</sequence>
<dbReference type="OrthoDB" id="9805134at2"/>
<dbReference type="SUPFAM" id="SSF55166">
    <property type="entry name" value="Hedgehog/DD-peptidase"/>
    <property type="match status" value="1"/>
</dbReference>
<dbReference type="KEGG" id="git:C6V83_01940"/>
<dbReference type="InterPro" id="IPR009045">
    <property type="entry name" value="Zn_M74/Hedgehog-like"/>
</dbReference>
<proteinExistence type="predicted"/>
<keyword evidence="2" id="KW-1185">Reference proteome</keyword>